<gene>
    <name evidence="2" type="ORF">RU96_GL001621</name>
</gene>
<evidence type="ECO:0000313" key="2">
    <source>
        <dbReference type="EMBL" id="OJG16124.1"/>
    </source>
</evidence>
<name>A0A1L8R8Q8_9ENTE</name>
<feature type="domain" description="Isochorismatase-like" evidence="1">
    <location>
        <begin position="1"/>
        <end position="124"/>
    </location>
</feature>
<dbReference type="STRING" id="317010.RU96_GL001621"/>
<dbReference type="EMBL" id="JXKG01000003">
    <property type="protein sequence ID" value="OJG16124.1"/>
    <property type="molecule type" value="Genomic_DNA"/>
</dbReference>
<evidence type="ECO:0000259" key="1">
    <source>
        <dbReference type="Pfam" id="PF00857"/>
    </source>
</evidence>
<dbReference type="AlphaFoldDB" id="A0A1L8R8Q8"/>
<dbReference type="InterPro" id="IPR036380">
    <property type="entry name" value="Isochorismatase-like_sf"/>
</dbReference>
<dbReference type="OrthoDB" id="9796485at2"/>
<dbReference type="Pfam" id="PF00857">
    <property type="entry name" value="Isochorismatase"/>
    <property type="match status" value="1"/>
</dbReference>
<dbReference type="SUPFAM" id="SSF52499">
    <property type="entry name" value="Isochorismatase-like hydrolases"/>
    <property type="match status" value="1"/>
</dbReference>
<evidence type="ECO:0000313" key="3">
    <source>
        <dbReference type="Proteomes" id="UP000182835"/>
    </source>
</evidence>
<comment type="caution">
    <text evidence="2">The sequence shown here is derived from an EMBL/GenBank/DDBJ whole genome shotgun (WGS) entry which is preliminary data.</text>
</comment>
<organism evidence="2 3">
    <name type="scientific">Enterococcus canintestini</name>
    <dbReference type="NCBI Taxonomy" id="317010"/>
    <lineage>
        <taxon>Bacteria</taxon>
        <taxon>Bacillati</taxon>
        <taxon>Bacillota</taxon>
        <taxon>Bacilli</taxon>
        <taxon>Lactobacillales</taxon>
        <taxon>Enterococcaceae</taxon>
        <taxon>Enterococcus</taxon>
    </lineage>
</organism>
<dbReference type="RefSeq" id="WP_071864145.1">
    <property type="nucleotide sequence ID" value="NZ_JBHLVQ010000033.1"/>
</dbReference>
<dbReference type="Gene3D" id="3.40.50.850">
    <property type="entry name" value="Isochorismatase-like"/>
    <property type="match status" value="1"/>
</dbReference>
<accession>A0A1L8R8Q8</accession>
<protein>
    <recommendedName>
        <fullName evidence="1">Isochorismatase-like domain-containing protein</fullName>
    </recommendedName>
</protein>
<dbReference type="InterPro" id="IPR000868">
    <property type="entry name" value="Isochorismatase-like_dom"/>
</dbReference>
<dbReference type="Proteomes" id="UP000182835">
    <property type="component" value="Unassembled WGS sequence"/>
</dbReference>
<sequence length="162" mass="18640">MLVIVDMQNRILDSADENYIPSAKALLPQLKNRLDYARKSAEVVLFTRDIPIEYKDQAEEITKLQIIRELAPLNHEFVFKKNYFTLAPETLLEIRRLVEKQKLPKEIEVVGAELSICVLANILALQSVFPAADFYVNPQLVTGNKWNAEALKILQEFNIKEK</sequence>
<proteinExistence type="predicted"/>
<reference evidence="2 3" key="1">
    <citation type="submission" date="2014-12" db="EMBL/GenBank/DDBJ databases">
        <title>Draft genome sequences of 29 type strains of Enterococci.</title>
        <authorList>
            <person name="Zhong Z."/>
            <person name="Sun Z."/>
            <person name="Liu W."/>
            <person name="Zhang W."/>
            <person name="Zhang H."/>
        </authorList>
    </citation>
    <scope>NUCLEOTIDE SEQUENCE [LARGE SCALE GENOMIC DNA]</scope>
    <source>
        <strain evidence="2 3">DSM 21207</strain>
    </source>
</reference>